<comment type="function">
    <text evidence="5">Could be a nuclease involved in processing of the 5'-end of pre-16S rRNA.</text>
</comment>
<evidence type="ECO:0000256" key="3">
    <source>
        <dbReference type="ARBA" id="ARBA00022722"/>
    </source>
</evidence>
<dbReference type="InterPro" id="IPR037027">
    <property type="entry name" value="YqgF/RNaseH-like_dom_sf"/>
</dbReference>
<dbReference type="GO" id="GO:0004518">
    <property type="term" value="F:nuclease activity"/>
    <property type="evidence" value="ECO:0007669"/>
    <property type="project" value="UniProtKB-KW"/>
</dbReference>
<dbReference type="Proteomes" id="UP000315750">
    <property type="component" value="Chromosome"/>
</dbReference>
<gene>
    <name evidence="7" type="primary">yrrK</name>
    <name evidence="7" type="ORF">Pan181_08950</name>
</gene>
<comment type="similarity">
    <text evidence="5">Belongs to the YqgF HJR family.</text>
</comment>
<dbReference type="InterPro" id="IPR006641">
    <property type="entry name" value="YqgF/RNaseH-like_dom"/>
</dbReference>
<evidence type="ECO:0000313" key="8">
    <source>
        <dbReference type="Proteomes" id="UP000315750"/>
    </source>
</evidence>
<dbReference type="InterPro" id="IPR005227">
    <property type="entry name" value="YqgF"/>
</dbReference>
<keyword evidence="8" id="KW-1185">Reference proteome</keyword>
<dbReference type="HAMAP" id="MF_00651">
    <property type="entry name" value="Nuclease_YqgF"/>
    <property type="match status" value="1"/>
</dbReference>
<keyword evidence="2 5" id="KW-0690">Ribosome biogenesis</keyword>
<evidence type="ECO:0000256" key="2">
    <source>
        <dbReference type="ARBA" id="ARBA00022517"/>
    </source>
</evidence>
<dbReference type="KEGG" id="amuc:Pan181_08950"/>
<dbReference type="NCBIfam" id="TIGR00250">
    <property type="entry name" value="RNAse_H_YqgF"/>
    <property type="match status" value="1"/>
</dbReference>
<feature type="domain" description="YqgF/RNase H-like" evidence="6">
    <location>
        <begin position="3"/>
        <end position="103"/>
    </location>
</feature>
<dbReference type="OrthoDB" id="9790539at2"/>
<dbReference type="PANTHER" id="PTHR33317:SF4">
    <property type="entry name" value="POLYNUCLEOTIDYL TRANSFERASE, RIBONUCLEASE H-LIKE SUPERFAMILY PROTEIN"/>
    <property type="match status" value="1"/>
</dbReference>
<dbReference type="GO" id="GO:0000967">
    <property type="term" value="P:rRNA 5'-end processing"/>
    <property type="evidence" value="ECO:0007669"/>
    <property type="project" value="UniProtKB-UniRule"/>
</dbReference>
<dbReference type="RefSeq" id="WP_145245653.1">
    <property type="nucleotide sequence ID" value="NZ_CP036278.1"/>
</dbReference>
<keyword evidence="1 5" id="KW-0963">Cytoplasm</keyword>
<evidence type="ECO:0000256" key="5">
    <source>
        <dbReference type="HAMAP-Rule" id="MF_00651"/>
    </source>
</evidence>
<evidence type="ECO:0000256" key="4">
    <source>
        <dbReference type="ARBA" id="ARBA00022801"/>
    </source>
</evidence>
<dbReference type="Gene3D" id="3.30.420.140">
    <property type="entry name" value="YqgF/RNase H-like domain"/>
    <property type="match status" value="1"/>
</dbReference>
<dbReference type="PANTHER" id="PTHR33317">
    <property type="entry name" value="POLYNUCLEOTIDYL TRANSFERASE, RIBONUCLEASE H-LIKE SUPERFAMILY PROTEIN"/>
    <property type="match status" value="1"/>
</dbReference>
<dbReference type="GO" id="GO:0005829">
    <property type="term" value="C:cytosol"/>
    <property type="evidence" value="ECO:0007669"/>
    <property type="project" value="TreeGrafter"/>
</dbReference>
<dbReference type="SUPFAM" id="SSF53098">
    <property type="entry name" value="Ribonuclease H-like"/>
    <property type="match status" value="1"/>
</dbReference>
<evidence type="ECO:0000259" key="6">
    <source>
        <dbReference type="SMART" id="SM00732"/>
    </source>
</evidence>
<dbReference type="GO" id="GO:0016788">
    <property type="term" value="F:hydrolase activity, acting on ester bonds"/>
    <property type="evidence" value="ECO:0007669"/>
    <property type="project" value="UniProtKB-UniRule"/>
</dbReference>
<dbReference type="CDD" id="cd16964">
    <property type="entry name" value="YqgF"/>
    <property type="match status" value="1"/>
</dbReference>
<dbReference type="AlphaFoldDB" id="A0A518AJ08"/>
<keyword evidence="3 5" id="KW-0540">Nuclease</keyword>
<dbReference type="InterPro" id="IPR012337">
    <property type="entry name" value="RNaseH-like_sf"/>
</dbReference>
<evidence type="ECO:0000313" key="7">
    <source>
        <dbReference type="EMBL" id="QDU54712.1"/>
    </source>
</evidence>
<organism evidence="7 8">
    <name type="scientific">Aeoliella mucimassa</name>
    <dbReference type="NCBI Taxonomy" id="2527972"/>
    <lineage>
        <taxon>Bacteria</taxon>
        <taxon>Pseudomonadati</taxon>
        <taxon>Planctomycetota</taxon>
        <taxon>Planctomycetia</taxon>
        <taxon>Pirellulales</taxon>
        <taxon>Lacipirellulaceae</taxon>
        <taxon>Aeoliella</taxon>
    </lineage>
</organism>
<proteinExistence type="inferred from homology"/>
<keyword evidence="4 5" id="KW-0378">Hydrolase</keyword>
<comment type="subcellular location">
    <subcellularLocation>
        <location evidence="5">Cytoplasm</location>
    </subcellularLocation>
</comment>
<sequence>MPERIAGIDYGTVRVGIAIADAMVGIASPHETYQRQTPEVDARYFKRLATDEALVRFVVGLPVHLSGEESQKSHEARKFGAWLTEITGLPVDFFDERYSSAQAEEMLQAANLTKKRRKARLDALAAQIMLSAYLESGARSDDNPGSIG</sequence>
<dbReference type="EC" id="3.1.-.-" evidence="5"/>
<protein>
    <recommendedName>
        <fullName evidence="5">Putative pre-16S rRNA nuclease</fullName>
        <ecNumber evidence="5">3.1.-.-</ecNumber>
    </recommendedName>
</protein>
<accession>A0A518AJ08</accession>
<reference evidence="7 8" key="1">
    <citation type="submission" date="2019-02" db="EMBL/GenBank/DDBJ databases">
        <title>Deep-cultivation of Planctomycetes and their phenomic and genomic characterization uncovers novel biology.</title>
        <authorList>
            <person name="Wiegand S."/>
            <person name="Jogler M."/>
            <person name="Boedeker C."/>
            <person name="Pinto D."/>
            <person name="Vollmers J."/>
            <person name="Rivas-Marin E."/>
            <person name="Kohn T."/>
            <person name="Peeters S.H."/>
            <person name="Heuer A."/>
            <person name="Rast P."/>
            <person name="Oberbeckmann S."/>
            <person name="Bunk B."/>
            <person name="Jeske O."/>
            <person name="Meyerdierks A."/>
            <person name="Storesund J.E."/>
            <person name="Kallscheuer N."/>
            <person name="Luecker S."/>
            <person name="Lage O.M."/>
            <person name="Pohl T."/>
            <person name="Merkel B.J."/>
            <person name="Hornburger P."/>
            <person name="Mueller R.-W."/>
            <person name="Bruemmer F."/>
            <person name="Labrenz M."/>
            <person name="Spormann A.M."/>
            <person name="Op den Camp H."/>
            <person name="Overmann J."/>
            <person name="Amann R."/>
            <person name="Jetten M.S.M."/>
            <person name="Mascher T."/>
            <person name="Medema M.H."/>
            <person name="Devos D.P."/>
            <person name="Kaster A.-K."/>
            <person name="Ovreas L."/>
            <person name="Rohde M."/>
            <person name="Galperin M.Y."/>
            <person name="Jogler C."/>
        </authorList>
    </citation>
    <scope>NUCLEOTIDE SEQUENCE [LARGE SCALE GENOMIC DNA]</scope>
    <source>
        <strain evidence="7 8">Pan181</strain>
    </source>
</reference>
<evidence type="ECO:0000256" key="1">
    <source>
        <dbReference type="ARBA" id="ARBA00022490"/>
    </source>
</evidence>
<dbReference type="EMBL" id="CP036278">
    <property type="protein sequence ID" value="QDU54712.1"/>
    <property type="molecule type" value="Genomic_DNA"/>
</dbReference>
<dbReference type="Pfam" id="PF03652">
    <property type="entry name" value="RuvX"/>
    <property type="match status" value="1"/>
</dbReference>
<dbReference type="SMART" id="SM00732">
    <property type="entry name" value="YqgFc"/>
    <property type="match status" value="1"/>
</dbReference>
<name>A0A518AJ08_9BACT</name>